<dbReference type="Proteomes" id="UP000694872">
    <property type="component" value="Unplaced"/>
</dbReference>
<name>A0AAJ6ZLX1_PAPXU</name>
<evidence type="ECO:0000313" key="2">
    <source>
        <dbReference type="RefSeq" id="XP_013175331.1"/>
    </source>
</evidence>
<dbReference type="GeneID" id="106123499"/>
<sequence length="308" mass="35046">MIHTIYSSILILPKPFHQIVYILLKCWYSNQTNYVKWDEAVSDEYRLSWGVRQGGLTSPRLFNLYMDGLIRELSGTGIGCSIDGTMINNISYADDMVLLSPSLSGLRKLISICECYAEAQGLKYNSTKSEVMIFKAGSKTYDIPPVILNNHPLKRVEKVKYLGHWVTDTLNDDLDIERERRALSVRANMLARRFARCTKPVKITLFKAYCQSLYTCSLWVKRSQRAYNALRVQYNNGFRVLLGLPRFCSASGMFADAGVDGFAALIRKRAASLMRRVRDSANSYLQLIADRVGLDCPVLAMWTRLHVI</sequence>
<dbReference type="KEGG" id="pxu:106123499"/>
<organism evidence="2">
    <name type="scientific">Papilio xuthus</name>
    <name type="common">Asian swallowtail butterfly</name>
    <dbReference type="NCBI Taxonomy" id="66420"/>
    <lineage>
        <taxon>Eukaryota</taxon>
        <taxon>Metazoa</taxon>
        <taxon>Ecdysozoa</taxon>
        <taxon>Arthropoda</taxon>
        <taxon>Hexapoda</taxon>
        <taxon>Insecta</taxon>
        <taxon>Pterygota</taxon>
        <taxon>Neoptera</taxon>
        <taxon>Endopterygota</taxon>
        <taxon>Lepidoptera</taxon>
        <taxon>Glossata</taxon>
        <taxon>Ditrysia</taxon>
        <taxon>Papilionoidea</taxon>
        <taxon>Papilionidae</taxon>
        <taxon>Papilioninae</taxon>
        <taxon>Papilio</taxon>
    </lineage>
</organism>
<feature type="domain" description="Reverse transcriptase" evidence="1">
    <location>
        <begin position="1"/>
        <end position="166"/>
    </location>
</feature>
<dbReference type="Pfam" id="PF00078">
    <property type="entry name" value="RVT_1"/>
    <property type="match status" value="1"/>
</dbReference>
<dbReference type="AlphaFoldDB" id="A0AAJ6ZLX1"/>
<dbReference type="PANTHER" id="PTHR47027:SF20">
    <property type="entry name" value="REVERSE TRANSCRIPTASE-LIKE PROTEIN WITH RNA-DIRECTED DNA POLYMERASE DOMAIN"/>
    <property type="match status" value="1"/>
</dbReference>
<dbReference type="InterPro" id="IPR000477">
    <property type="entry name" value="RT_dom"/>
</dbReference>
<dbReference type="InterPro" id="IPR043502">
    <property type="entry name" value="DNA/RNA_pol_sf"/>
</dbReference>
<dbReference type="RefSeq" id="XP_013175331.1">
    <property type="nucleotide sequence ID" value="XM_013319877.1"/>
</dbReference>
<gene>
    <name evidence="2" type="primary">LOC106123499</name>
</gene>
<dbReference type="GO" id="GO:0071897">
    <property type="term" value="P:DNA biosynthetic process"/>
    <property type="evidence" value="ECO:0007669"/>
    <property type="project" value="UniProtKB-ARBA"/>
</dbReference>
<dbReference type="PROSITE" id="PS50878">
    <property type="entry name" value="RT_POL"/>
    <property type="match status" value="1"/>
</dbReference>
<dbReference type="PANTHER" id="PTHR47027">
    <property type="entry name" value="REVERSE TRANSCRIPTASE DOMAIN-CONTAINING PROTEIN"/>
    <property type="match status" value="1"/>
</dbReference>
<protein>
    <submittedName>
        <fullName evidence="2">Uncharacterized protein LOC106123499</fullName>
    </submittedName>
</protein>
<proteinExistence type="predicted"/>
<dbReference type="SUPFAM" id="SSF56672">
    <property type="entry name" value="DNA/RNA polymerases"/>
    <property type="match status" value="1"/>
</dbReference>
<accession>A0AAJ6ZLX1</accession>
<evidence type="ECO:0000259" key="1">
    <source>
        <dbReference type="PROSITE" id="PS50878"/>
    </source>
</evidence>
<reference evidence="2" key="1">
    <citation type="submission" date="2025-08" db="UniProtKB">
        <authorList>
            <consortium name="RefSeq"/>
        </authorList>
    </citation>
    <scope>IDENTIFICATION</scope>
</reference>